<reference evidence="1 2" key="1">
    <citation type="journal article" date="2022" name="bioRxiv">
        <title>The genome of the oomycete Peronosclerospora sorghi, a cosmopolitan pathogen of maize and sorghum, is inflated with dispersed pseudogenes.</title>
        <authorList>
            <person name="Fletcher K."/>
            <person name="Martin F."/>
            <person name="Isakeit T."/>
            <person name="Cavanaugh K."/>
            <person name="Magill C."/>
            <person name="Michelmore R."/>
        </authorList>
    </citation>
    <scope>NUCLEOTIDE SEQUENCE [LARGE SCALE GENOMIC DNA]</scope>
    <source>
        <strain evidence="1">P6</strain>
    </source>
</reference>
<sequence length="737" mass="82283">MLLIPLVALCSAHMHASERRHLQAQARDMFYHGYRNYMAHAYPWDELKPLSCTGRRWDRRERGDLDDILGGFSLTLIDSLDMLAVLGDWDEFAHAVKLLATSVTFDRDVTVSVFESTIRVLGGLLSAHMLASSKFFGLLDETEYTGELLALAHDLGRRLLPAFNTSTGLPVHRVNLQRGVIPNDHAASVTCPAAAGTLLVEMAYLSRLTGDPRFEAKAKHAVLALWQRRSELDLFGSGIDVESGKWVHSHGGIGAGLDSFFEYLLKYHLISGDRQWMTMFNTSYQAVETHVKHGNVYIEVDMDGGRHNVRARVSALQAFWPGLQVLAGDVSNAIRTHEHLFPLWDEFGAMPELVDLLPQRPSRAGYQGQVVHWAQTSPLRPELIESTYHLYQATRDHKYLKMGRQMLYDLRRISKVPCGYAAVGNIHTLEVEDRMDSYFLSETTKYLYLLFSDEPDVIVPAPASAARQRNATRVKTPKCTMQEDLVIAGGTNCGQNVSAMVDKKISYVRKHKKALKSSDVVFSTEGHIFMLDTHLFRSSKEQTVRSVCFTCENGKLKGEERNLQLAAARTVSATSNVIPVGLAVRMDDVHLMTLVASPSTFGYQVTHPVPLEAPLLLFRPEIGNACGEIDSELVRGKIVMVFRGNCTFAEKATRLERAGAAGVAVINSKTAHTRSTNRKYALADDARGLGKNVTIPVVLVEREEAAQLHRNVEARHEEERRGDRHRALIGSLSPWLY</sequence>
<gene>
    <name evidence="1" type="ORF">PsorP6_014798</name>
</gene>
<comment type="caution">
    <text evidence="1">The sequence shown here is derived from an EMBL/GenBank/DDBJ whole genome shotgun (WGS) entry which is preliminary data.</text>
</comment>
<dbReference type="Proteomes" id="UP001163321">
    <property type="component" value="Chromosome 7"/>
</dbReference>
<evidence type="ECO:0000313" key="1">
    <source>
        <dbReference type="EMBL" id="KAI9909377.1"/>
    </source>
</evidence>
<proteinExistence type="predicted"/>
<accession>A0ACC0VSW2</accession>
<name>A0ACC0VSW2_9STRA</name>
<organism evidence="1 2">
    <name type="scientific">Peronosclerospora sorghi</name>
    <dbReference type="NCBI Taxonomy" id="230839"/>
    <lineage>
        <taxon>Eukaryota</taxon>
        <taxon>Sar</taxon>
        <taxon>Stramenopiles</taxon>
        <taxon>Oomycota</taxon>
        <taxon>Peronosporomycetes</taxon>
        <taxon>Peronosporales</taxon>
        <taxon>Peronosporaceae</taxon>
        <taxon>Peronosclerospora</taxon>
    </lineage>
</organism>
<evidence type="ECO:0000313" key="2">
    <source>
        <dbReference type="Proteomes" id="UP001163321"/>
    </source>
</evidence>
<dbReference type="EMBL" id="CM047586">
    <property type="protein sequence ID" value="KAI9909377.1"/>
    <property type="molecule type" value="Genomic_DNA"/>
</dbReference>
<keyword evidence="2" id="KW-1185">Reference proteome</keyword>
<protein>
    <submittedName>
        <fullName evidence="1">Uncharacterized protein</fullName>
    </submittedName>
</protein>